<dbReference type="RefSeq" id="WP_132332015.1">
    <property type="nucleotide sequence ID" value="NZ_SMJZ01000026.1"/>
</dbReference>
<organism evidence="2 3">
    <name type="scientific">Nonomuraea longispora</name>
    <dbReference type="NCBI Taxonomy" id="1848320"/>
    <lineage>
        <taxon>Bacteria</taxon>
        <taxon>Bacillati</taxon>
        <taxon>Actinomycetota</taxon>
        <taxon>Actinomycetes</taxon>
        <taxon>Streptosporangiales</taxon>
        <taxon>Streptosporangiaceae</taxon>
        <taxon>Nonomuraea</taxon>
    </lineage>
</organism>
<comment type="caution">
    <text evidence="2">The sequence shown here is derived from an EMBL/GenBank/DDBJ whole genome shotgun (WGS) entry which is preliminary data.</text>
</comment>
<dbReference type="AlphaFoldDB" id="A0A4R4NHP3"/>
<reference evidence="2 3" key="1">
    <citation type="submission" date="2019-02" db="EMBL/GenBank/DDBJ databases">
        <title>Draft genome sequences of novel Actinobacteria.</title>
        <authorList>
            <person name="Sahin N."/>
            <person name="Ay H."/>
            <person name="Saygin H."/>
        </authorList>
    </citation>
    <scope>NUCLEOTIDE SEQUENCE [LARGE SCALE GENOMIC DNA]</scope>
    <source>
        <strain evidence="2 3">KC201</strain>
    </source>
</reference>
<evidence type="ECO:0000313" key="2">
    <source>
        <dbReference type="EMBL" id="TDC08559.1"/>
    </source>
</evidence>
<sequence>MSSGLLGRRLQAARETAFVGRKEELAAFQAALYGGRSVLYVHGPGGVGKSALLRRFAGEAAAAGRPVSLVDGLMPAPAGSEAEPVLRDADAVLLVDNVERVRGWEEWLRERFLPRVPMGALVVVAGRCPPDMRWQADPGWAGALEVLPLRGLRAGDAQALLDSRGVPAGLREPLLAFAGGHPMALLLGAAVAVKDGGAGRRWTPNQDVVATLLDQLVGELPSAAHRHALEVCAHAHMTTEDLLRAALPDDAAALFQWLRRLPFVESCGLGLFPHHVVREVVEADLRWRDPEGYAAMNGRIHAHLAEKVRTANDADVPGAVVALLYLRRGKGAPAGSHRCREEDEFQEDVLREEDVGTLVRVATAAGGAASADCAAFWAQRQPEAFRLYRRIATGEPVAFSAWLRLEELDEEESAADPAVAAAWAHARATTPLRAGEHLAVGRLWALPPYREHSPLSEVMRGRMIATCLRAERLAWSYIALRHPDQAWAEHLRQYGMRTLSERLGEDGYTLFVHDWRAVPAQAWLERMNHPPGGPSAATAELEVLSQAQFVEAVRKALRRLSRPDALAASPLTRTRLVAERAGQDPAAALGDVLRQAIGELREDPRAVKFHRALSVTFLRGTPTQALAAERLGLPFTTYRRHLAAGVERVCACLWRRELYGDGAPAYPST</sequence>
<dbReference type="Gene3D" id="3.40.50.300">
    <property type="entry name" value="P-loop containing nucleotide triphosphate hydrolases"/>
    <property type="match status" value="1"/>
</dbReference>
<protein>
    <submittedName>
        <fullName evidence="2">ATP-binding protein</fullName>
    </submittedName>
</protein>
<keyword evidence="2" id="KW-0067">ATP-binding</keyword>
<gene>
    <name evidence="2" type="ORF">E1267_09855</name>
</gene>
<dbReference type="EMBL" id="SMJZ01000026">
    <property type="protein sequence ID" value="TDC08559.1"/>
    <property type="molecule type" value="Genomic_DNA"/>
</dbReference>
<dbReference type="InterPro" id="IPR041664">
    <property type="entry name" value="AAA_16"/>
</dbReference>
<dbReference type="Pfam" id="PF13191">
    <property type="entry name" value="AAA_16"/>
    <property type="match status" value="1"/>
</dbReference>
<keyword evidence="2" id="KW-0547">Nucleotide-binding</keyword>
<evidence type="ECO:0000259" key="1">
    <source>
        <dbReference type="Pfam" id="PF13191"/>
    </source>
</evidence>
<dbReference type="Proteomes" id="UP000295157">
    <property type="component" value="Unassembled WGS sequence"/>
</dbReference>
<feature type="domain" description="Orc1-like AAA ATPase" evidence="1">
    <location>
        <begin position="18"/>
        <end position="64"/>
    </location>
</feature>
<keyword evidence="3" id="KW-1185">Reference proteome</keyword>
<dbReference type="InterPro" id="IPR027417">
    <property type="entry name" value="P-loop_NTPase"/>
</dbReference>
<accession>A0A4R4NHP3</accession>
<dbReference type="OrthoDB" id="5167319at2"/>
<name>A0A4R4NHP3_9ACTN</name>
<proteinExistence type="predicted"/>
<evidence type="ECO:0000313" key="3">
    <source>
        <dbReference type="Proteomes" id="UP000295157"/>
    </source>
</evidence>
<dbReference type="SUPFAM" id="SSF52540">
    <property type="entry name" value="P-loop containing nucleoside triphosphate hydrolases"/>
    <property type="match status" value="1"/>
</dbReference>
<dbReference type="GO" id="GO:0005524">
    <property type="term" value="F:ATP binding"/>
    <property type="evidence" value="ECO:0007669"/>
    <property type="project" value="UniProtKB-KW"/>
</dbReference>